<evidence type="ECO:0000256" key="3">
    <source>
        <dbReference type="ARBA" id="ARBA00022475"/>
    </source>
</evidence>
<dbReference type="RefSeq" id="WP_094841277.1">
    <property type="nucleotide sequence ID" value="NZ_NEVS01000004.1"/>
</dbReference>
<dbReference type="AlphaFoldDB" id="A0A261UE38"/>
<feature type="transmembrane region" description="Helical" evidence="8">
    <location>
        <begin position="93"/>
        <end position="117"/>
    </location>
</feature>
<reference evidence="11" key="1">
    <citation type="submission" date="2017-05" db="EMBL/GenBank/DDBJ databases">
        <title>Complete and WGS of Bordetella genogroups.</title>
        <authorList>
            <person name="Spilker T."/>
            <person name="Lipuma J."/>
        </authorList>
    </citation>
    <scope>NUCLEOTIDE SEQUENCE [LARGE SCALE GENOMIC DNA]</scope>
    <source>
        <strain evidence="11">AU8856</strain>
    </source>
</reference>
<keyword evidence="6 8" id="KW-1133">Transmembrane helix</keyword>
<feature type="domain" description="ABC transmembrane type-1" evidence="9">
    <location>
        <begin position="58"/>
        <end position="261"/>
    </location>
</feature>
<comment type="similarity">
    <text evidence="8">Belongs to the binding-protein-dependent transport system permease family.</text>
</comment>
<keyword evidence="3" id="KW-1003">Cell membrane</keyword>
<keyword evidence="7 8" id="KW-0472">Membrane</keyword>
<gene>
    <name evidence="10" type="ORF">CAL28_10205</name>
</gene>
<feature type="transmembrane region" description="Helical" evidence="8">
    <location>
        <begin position="242"/>
        <end position="261"/>
    </location>
</feature>
<dbReference type="InterPro" id="IPR000515">
    <property type="entry name" value="MetI-like"/>
</dbReference>
<sequence length="545" mass="57712">MKGFRYAVSIGALVLLALFLLYPLALVLNASLRVDGTGPFTLANYAGIFNSGYYIKSVSNSLIAAACATVGATAIGVPLAFCMARVDLPAKTLLFTLASLPLVLPSFVAAYALVLLFGHAGVITTALREIGVPIGPIYGLPGIIAVFSLTLYPYVLMPAMAGFKAIDISVEEAARNLGGSRWHVFRTVLLPVVMPAVLAGALLVFIETLENFGVPSVLAEDRPFLAVDIFKLFAGEADNNPAAAGALSVLLILCTALGLLAQRHYLGKRRFTTNARSAPPALPLSRGWRAVAICYSWGVVLLSLMPFIAVLGISFLRFRGPVLTWELGLGNYAGLLAGSYEPLYNTLILATVAALVATIIGAPIGYIVTRHRGRLSATLDMIGMVPFAVSGTVMGVGLILAFNNHPLVLTGGWLILVIAYVVRKLPFSVRSAAAIVHQIEPSLEEASINLGVSPFKTFVGLVVPLMAGGLVGGMVLVWITVASELSSTIVLYTSRWSTVTVRMYQLLEGTGAGLAAAAAAILIFFTAVPLLLLQLRMRRRDSPLM</sequence>
<evidence type="ECO:0000313" key="10">
    <source>
        <dbReference type="EMBL" id="OZI59855.1"/>
    </source>
</evidence>
<evidence type="ECO:0000256" key="8">
    <source>
        <dbReference type="RuleBase" id="RU363032"/>
    </source>
</evidence>
<feature type="transmembrane region" description="Helical" evidence="8">
    <location>
        <begin position="512"/>
        <end position="535"/>
    </location>
</feature>
<dbReference type="Gene3D" id="1.10.3720.10">
    <property type="entry name" value="MetI-like"/>
    <property type="match status" value="2"/>
</dbReference>
<comment type="caution">
    <text evidence="10">The sequence shown here is derived from an EMBL/GenBank/DDBJ whole genome shotgun (WGS) entry which is preliminary data.</text>
</comment>
<feature type="transmembrane region" description="Helical" evidence="8">
    <location>
        <begin position="57"/>
        <end position="81"/>
    </location>
</feature>
<dbReference type="Pfam" id="PF00528">
    <property type="entry name" value="BPD_transp_1"/>
    <property type="match status" value="2"/>
</dbReference>
<dbReference type="PROSITE" id="PS50928">
    <property type="entry name" value="ABC_TM1"/>
    <property type="match status" value="2"/>
</dbReference>
<evidence type="ECO:0000256" key="1">
    <source>
        <dbReference type="ARBA" id="ARBA00004429"/>
    </source>
</evidence>
<comment type="subcellular location">
    <subcellularLocation>
        <location evidence="1">Cell inner membrane</location>
        <topology evidence="1">Multi-pass membrane protein</topology>
    </subcellularLocation>
    <subcellularLocation>
        <location evidence="8">Cell membrane</location>
        <topology evidence="8">Multi-pass membrane protein</topology>
    </subcellularLocation>
</comment>
<feature type="transmembrane region" description="Helical" evidence="8">
    <location>
        <begin position="406"/>
        <end position="422"/>
    </location>
</feature>
<evidence type="ECO:0000313" key="11">
    <source>
        <dbReference type="Proteomes" id="UP000215767"/>
    </source>
</evidence>
<dbReference type="GO" id="GO:0055085">
    <property type="term" value="P:transmembrane transport"/>
    <property type="evidence" value="ECO:0007669"/>
    <property type="project" value="InterPro"/>
</dbReference>
<dbReference type="InterPro" id="IPR035906">
    <property type="entry name" value="MetI-like_sf"/>
</dbReference>
<feature type="transmembrane region" description="Helical" evidence="8">
    <location>
        <begin position="458"/>
        <end position="481"/>
    </location>
</feature>
<dbReference type="GO" id="GO:0005886">
    <property type="term" value="C:plasma membrane"/>
    <property type="evidence" value="ECO:0007669"/>
    <property type="project" value="UniProtKB-SubCell"/>
</dbReference>
<evidence type="ECO:0000256" key="6">
    <source>
        <dbReference type="ARBA" id="ARBA00022989"/>
    </source>
</evidence>
<keyword evidence="2 8" id="KW-0813">Transport</keyword>
<evidence type="ECO:0000256" key="2">
    <source>
        <dbReference type="ARBA" id="ARBA00022448"/>
    </source>
</evidence>
<dbReference type="Proteomes" id="UP000215767">
    <property type="component" value="Unassembled WGS sequence"/>
</dbReference>
<dbReference type="CDD" id="cd06261">
    <property type="entry name" value="TM_PBP2"/>
    <property type="match status" value="2"/>
</dbReference>
<keyword evidence="11" id="KW-1185">Reference proteome</keyword>
<name>A0A261UE38_9BORD</name>
<evidence type="ECO:0000259" key="9">
    <source>
        <dbReference type="PROSITE" id="PS50928"/>
    </source>
</evidence>
<feature type="transmembrane region" description="Helical" evidence="8">
    <location>
        <begin position="184"/>
        <end position="206"/>
    </location>
</feature>
<dbReference type="SUPFAM" id="SSF161098">
    <property type="entry name" value="MetI-like"/>
    <property type="match status" value="2"/>
</dbReference>
<dbReference type="PANTHER" id="PTHR43357">
    <property type="entry name" value="INNER MEMBRANE ABC TRANSPORTER PERMEASE PROTEIN YDCV"/>
    <property type="match status" value="1"/>
</dbReference>
<feature type="domain" description="ABC transmembrane type-1" evidence="9">
    <location>
        <begin position="343"/>
        <end position="533"/>
    </location>
</feature>
<feature type="transmembrane region" description="Helical" evidence="8">
    <location>
        <begin position="292"/>
        <end position="316"/>
    </location>
</feature>
<dbReference type="EMBL" id="NEVS01000004">
    <property type="protein sequence ID" value="OZI59855.1"/>
    <property type="molecule type" value="Genomic_DNA"/>
</dbReference>
<feature type="transmembrane region" description="Helical" evidence="8">
    <location>
        <begin position="381"/>
        <end position="400"/>
    </location>
</feature>
<proteinExistence type="inferred from homology"/>
<feature type="transmembrane region" description="Helical" evidence="8">
    <location>
        <begin position="137"/>
        <end position="163"/>
    </location>
</feature>
<keyword evidence="5 8" id="KW-0812">Transmembrane</keyword>
<dbReference type="OrthoDB" id="9790211at2"/>
<evidence type="ECO:0000256" key="7">
    <source>
        <dbReference type="ARBA" id="ARBA00023136"/>
    </source>
</evidence>
<organism evidence="10 11">
    <name type="scientific">Bordetella genomosp. 11</name>
    <dbReference type="NCBI Taxonomy" id="1416808"/>
    <lineage>
        <taxon>Bacteria</taxon>
        <taxon>Pseudomonadati</taxon>
        <taxon>Pseudomonadota</taxon>
        <taxon>Betaproteobacteria</taxon>
        <taxon>Burkholderiales</taxon>
        <taxon>Alcaligenaceae</taxon>
        <taxon>Bordetella</taxon>
    </lineage>
</organism>
<evidence type="ECO:0000256" key="4">
    <source>
        <dbReference type="ARBA" id="ARBA00022519"/>
    </source>
</evidence>
<feature type="transmembrane region" description="Helical" evidence="8">
    <location>
        <begin position="347"/>
        <end position="369"/>
    </location>
</feature>
<accession>A0A261UE38</accession>
<protein>
    <recommendedName>
        <fullName evidence="9">ABC transmembrane type-1 domain-containing protein</fullName>
    </recommendedName>
</protein>
<keyword evidence="4" id="KW-0997">Cell inner membrane</keyword>
<dbReference type="PANTHER" id="PTHR43357:SF3">
    <property type="entry name" value="FE(3+)-TRANSPORT SYSTEM PERMEASE PROTEIN FBPB 2"/>
    <property type="match status" value="1"/>
</dbReference>
<evidence type="ECO:0000256" key="5">
    <source>
        <dbReference type="ARBA" id="ARBA00022692"/>
    </source>
</evidence>